<dbReference type="EMBL" id="UGRS01000003">
    <property type="protein sequence ID" value="SUA48872.1"/>
    <property type="molecule type" value="Genomic_DNA"/>
</dbReference>
<name>A0A378X6V2_9NEIS</name>
<dbReference type="RefSeq" id="WP_115135091.1">
    <property type="nucleotide sequence ID" value="NZ_UGRS01000003.1"/>
</dbReference>
<proteinExistence type="predicted"/>
<reference evidence="2 3" key="1">
    <citation type="submission" date="2018-06" db="EMBL/GenBank/DDBJ databases">
        <authorList>
            <consortium name="Pathogen Informatics"/>
            <person name="Doyle S."/>
        </authorList>
    </citation>
    <scope>NUCLEOTIDE SEQUENCE [LARGE SCALE GENOMIC DNA]</scope>
    <source>
        <strain evidence="2 3">NCTC12229</strain>
    </source>
</reference>
<dbReference type="AlphaFoldDB" id="A0A378X6V2"/>
<dbReference type="Pfam" id="PF08722">
    <property type="entry name" value="Tn7_TnsA-like_N"/>
    <property type="match status" value="1"/>
</dbReference>
<accession>A0A378X6V2</accession>
<dbReference type="OrthoDB" id="881413at2"/>
<dbReference type="InterPro" id="IPR014833">
    <property type="entry name" value="TnsA_N"/>
</dbReference>
<dbReference type="Proteomes" id="UP000254055">
    <property type="component" value="Unassembled WGS sequence"/>
</dbReference>
<sequence length="215" mass="25430">MIKQVRKINPTRRSVSGHYPFRGNESLPYESSLERDFIMLQEFNASVVRVVPQPVEIPFNLGTRKYKYTPDFLVLLNSNSCKGILVEVKPEIEWRKHWRKWLSKWKAAYRWAKEHDFIFHIYDENRIRGQVLQNIKMISSFKRGNLVPAHADAAVIRQFFSQNPRRISDYLYLLPNHEKSNQYRLILTMLANNILSADFNKPITSDSFIWVTENG</sequence>
<evidence type="ECO:0000259" key="1">
    <source>
        <dbReference type="Pfam" id="PF08722"/>
    </source>
</evidence>
<organism evidence="2 3">
    <name type="scientific">Neisseria zoodegmatis</name>
    <dbReference type="NCBI Taxonomy" id="326523"/>
    <lineage>
        <taxon>Bacteria</taxon>
        <taxon>Pseudomonadati</taxon>
        <taxon>Pseudomonadota</taxon>
        <taxon>Betaproteobacteria</taxon>
        <taxon>Neisseriales</taxon>
        <taxon>Neisseriaceae</taxon>
        <taxon>Neisseria</taxon>
    </lineage>
</organism>
<evidence type="ECO:0000313" key="3">
    <source>
        <dbReference type="Proteomes" id="UP000254055"/>
    </source>
</evidence>
<feature type="domain" description="TnsA endonuclease N-terminal" evidence="1">
    <location>
        <begin position="45"/>
        <end position="124"/>
    </location>
</feature>
<evidence type="ECO:0000313" key="2">
    <source>
        <dbReference type="EMBL" id="SUA48872.1"/>
    </source>
</evidence>
<dbReference type="Gene3D" id="3.40.91.30">
    <property type="match status" value="1"/>
</dbReference>
<gene>
    <name evidence="2" type="ORF">NCTC12229_02296</name>
</gene>
<protein>
    <submittedName>
        <fullName evidence="2">Transposase</fullName>
    </submittedName>
</protein>